<name>A0ABN2PTS2_9MICO</name>
<comment type="caution">
    <text evidence="1">The sequence shown here is derived from an EMBL/GenBank/DDBJ whole genome shotgun (WGS) entry which is preliminary data.</text>
</comment>
<sequence length="151" mass="16070">MSDTSSPIAAAGLEVGLTTWSAPNPFGEPTAYVLVHPLTDPDDGSLAEAVSGMGLKRLDADGDILPIGTEILYASLRALRVELCTPAGVWLDQPVTDDWTANAIGRRYVVLVVGTRPLAEDADAAAISAYLSNREHIYTALVKIRVRVENP</sequence>
<reference evidence="1 2" key="1">
    <citation type="journal article" date="2019" name="Int. J. Syst. Evol. Microbiol.">
        <title>The Global Catalogue of Microorganisms (GCM) 10K type strain sequencing project: providing services to taxonomists for standard genome sequencing and annotation.</title>
        <authorList>
            <consortium name="The Broad Institute Genomics Platform"/>
            <consortium name="The Broad Institute Genome Sequencing Center for Infectious Disease"/>
            <person name="Wu L."/>
            <person name="Ma J."/>
        </authorList>
    </citation>
    <scope>NUCLEOTIDE SEQUENCE [LARGE SCALE GENOMIC DNA]</scope>
    <source>
        <strain evidence="1 2">JCM 14900</strain>
    </source>
</reference>
<dbReference type="EMBL" id="BAAAOF010000004">
    <property type="protein sequence ID" value="GAA1928655.1"/>
    <property type="molecule type" value="Genomic_DNA"/>
</dbReference>
<keyword evidence="2" id="KW-1185">Reference proteome</keyword>
<dbReference type="RefSeq" id="WP_248148721.1">
    <property type="nucleotide sequence ID" value="NZ_BAAAOF010000004.1"/>
</dbReference>
<evidence type="ECO:0000313" key="1">
    <source>
        <dbReference type="EMBL" id="GAA1928655.1"/>
    </source>
</evidence>
<proteinExistence type="predicted"/>
<dbReference type="Proteomes" id="UP001501343">
    <property type="component" value="Unassembled WGS sequence"/>
</dbReference>
<evidence type="ECO:0000313" key="2">
    <source>
        <dbReference type="Proteomes" id="UP001501343"/>
    </source>
</evidence>
<gene>
    <name evidence="1" type="ORF">GCM10009775_20820</name>
</gene>
<protein>
    <submittedName>
        <fullName evidence="1">Uncharacterized protein</fullName>
    </submittedName>
</protein>
<organism evidence="1 2">
    <name type="scientific">Microbacterium aoyamense</name>
    <dbReference type="NCBI Taxonomy" id="344166"/>
    <lineage>
        <taxon>Bacteria</taxon>
        <taxon>Bacillati</taxon>
        <taxon>Actinomycetota</taxon>
        <taxon>Actinomycetes</taxon>
        <taxon>Micrococcales</taxon>
        <taxon>Microbacteriaceae</taxon>
        <taxon>Microbacterium</taxon>
    </lineage>
</organism>
<accession>A0ABN2PTS2</accession>